<dbReference type="PANTHER" id="PTHR45138">
    <property type="entry name" value="REGULATORY COMPONENTS OF SENSORY TRANSDUCTION SYSTEM"/>
    <property type="match status" value="1"/>
</dbReference>
<dbReference type="AlphaFoldDB" id="A0A4R6ME45"/>
<dbReference type="EMBL" id="SNXC01000009">
    <property type="protein sequence ID" value="TDO99864.1"/>
    <property type="molecule type" value="Genomic_DNA"/>
</dbReference>
<dbReference type="Pfam" id="PF00990">
    <property type="entry name" value="GGDEF"/>
    <property type="match status" value="1"/>
</dbReference>
<dbReference type="NCBIfam" id="TIGR00254">
    <property type="entry name" value="GGDEF"/>
    <property type="match status" value="1"/>
</dbReference>
<dbReference type="SUPFAM" id="SSF55073">
    <property type="entry name" value="Nucleotide cyclase"/>
    <property type="match status" value="1"/>
</dbReference>
<gene>
    <name evidence="5" type="ORF">DFP79_0873</name>
</gene>
<organism evidence="5 6">
    <name type="scientific">Marinomonas balearica</name>
    <dbReference type="NCBI Taxonomy" id="491947"/>
    <lineage>
        <taxon>Bacteria</taxon>
        <taxon>Pseudomonadati</taxon>
        <taxon>Pseudomonadota</taxon>
        <taxon>Gammaproteobacteria</taxon>
        <taxon>Oceanospirillales</taxon>
        <taxon>Oceanospirillaceae</taxon>
        <taxon>Marinomonas</taxon>
    </lineage>
</organism>
<dbReference type="GO" id="GO:1902201">
    <property type="term" value="P:negative regulation of bacterial-type flagellum-dependent cell motility"/>
    <property type="evidence" value="ECO:0007669"/>
    <property type="project" value="TreeGrafter"/>
</dbReference>
<feature type="transmembrane region" description="Helical" evidence="3">
    <location>
        <begin position="58"/>
        <end position="75"/>
    </location>
</feature>
<keyword evidence="3" id="KW-0472">Membrane</keyword>
<feature type="transmembrane region" description="Helical" evidence="3">
    <location>
        <begin position="82"/>
        <end position="102"/>
    </location>
</feature>
<sequence length="367" mass="40724">MLTRISAFYEQLLSIGSEHETGIELSQRQVVILSCVLSGLVCLGLFAVFAVLEQFTMSAFNLGGALFAVIGLTLVAKGYLYLFHWMLPFIAMFFIVLSSLVFYGVDSHFHWMLATVVAYAFTAFRDTQRGVQLAIFSLTVFLFFLCETIGREFGSYLNSEEQSAFSIFSFAVAITDVGIVTNHVVGRLRALNRSLQELAEKDELTGLSNRRKVLADAVNVFADSIINYESCAIAIADLDHFKRINDTYGHDAGDIVLKAVSNEMTRQLSGKMKVGRYGGEEFIFVMPSTNLRDATHEMERLREVIESLEISTSLGVVIPVTISIGVATLDSDTSRYEEIITQADKALYQAKDSGRNRVVGPSAYFHI</sequence>
<evidence type="ECO:0000256" key="3">
    <source>
        <dbReference type="SAM" id="Phobius"/>
    </source>
</evidence>
<dbReference type="GO" id="GO:0043709">
    <property type="term" value="P:cell adhesion involved in single-species biofilm formation"/>
    <property type="evidence" value="ECO:0007669"/>
    <property type="project" value="TreeGrafter"/>
</dbReference>
<feature type="transmembrane region" description="Helical" evidence="3">
    <location>
        <begin position="131"/>
        <end position="150"/>
    </location>
</feature>
<dbReference type="InterPro" id="IPR029787">
    <property type="entry name" value="Nucleotide_cyclase"/>
</dbReference>
<protein>
    <recommendedName>
        <fullName evidence="2">diguanylate cyclase</fullName>
        <ecNumber evidence="2">2.7.7.65</ecNumber>
    </recommendedName>
</protein>
<dbReference type="PROSITE" id="PS50887">
    <property type="entry name" value="GGDEF"/>
    <property type="match status" value="1"/>
</dbReference>
<feature type="transmembrane region" description="Helical" evidence="3">
    <location>
        <begin position="108"/>
        <end position="124"/>
    </location>
</feature>
<evidence type="ECO:0000256" key="2">
    <source>
        <dbReference type="ARBA" id="ARBA00012528"/>
    </source>
</evidence>
<dbReference type="GO" id="GO:0005886">
    <property type="term" value="C:plasma membrane"/>
    <property type="evidence" value="ECO:0007669"/>
    <property type="project" value="TreeGrafter"/>
</dbReference>
<comment type="caution">
    <text evidence="5">The sequence shown here is derived from an EMBL/GenBank/DDBJ whole genome shotgun (WGS) entry which is preliminary data.</text>
</comment>
<feature type="domain" description="GGDEF" evidence="4">
    <location>
        <begin position="229"/>
        <end position="363"/>
    </location>
</feature>
<evidence type="ECO:0000256" key="1">
    <source>
        <dbReference type="ARBA" id="ARBA00001946"/>
    </source>
</evidence>
<comment type="cofactor">
    <cofactor evidence="1">
        <name>Mg(2+)</name>
        <dbReference type="ChEBI" id="CHEBI:18420"/>
    </cofactor>
</comment>
<dbReference type="InterPro" id="IPR043128">
    <property type="entry name" value="Rev_trsase/Diguanyl_cyclase"/>
</dbReference>
<dbReference type="RefSeq" id="WP_133502692.1">
    <property type="nucleotide sequence ID" value="NZ_SNXC01000009.1"/>
</dbReference>
<evidence type="ECO:0000313" key="5">
    <source>
        <dbReference type="EMBL" id="TDO99864.1"/>
    </source>
</evidence>
<dbReference type="Gene3D" id="3.30.70.270">
    <property type="match status" value="1"/>
</dbReference>
<dbReference type="EC" id="2.7.7.65" evidence="2"/>
<dbReference type="SMART" id="SM00267">
    <property type="entry name" value="GGDEF"/>
    <property type="match status" value="1"/>
</dbReference>
<keyword evidence="6" id="KW-1185">Reference proteome</keyword>
<feature type="transmembrane region" description="Helical" evidence="3">
    <location>
        <begin position="162"/>
        <end position="185"/>
    </location>
</feature>
<dbReference type="OrthoDB" id="9759607at2"/>
<dbReference type="GO" id="GO:0052621">
    <property type="term" value="F:diguanylate cyclase activity"/>
    <property type="evidence" value="ECO:0007669"/>
    <property type="project" value="UniProtKB-EC"/>
</dbReference>
<feature type="transmembrane region" description="Helical" evidence="3">
    <location>
        <begin position="30"/>
        <end position="52"/>
    </location>
</feature>
<reference evidence="5 6" key="1">
    <citation type="submission" date="2019-03" db="EMBL/GenBank/DDBJ databases">
        <title>Genomic Encyclopedia of Type Strains, Phase III (KMG-III): the genomes of soil and plant-associated and newly described type strains.</title>
        <authorList>
            <person name="Whitman W."/>
        </authorList>
    </citation>
    <scope>NUCLEOTIDE SEQUENCE [LARGE SCALE GENOMIC DNA]</scope>
    <source>
        <strain evidence="5 6">CECT 7378</strain>
    </source>
</reference>
<keyword evidence="3" id="KW-0812">Transmembrane</keyword>
<proteinExistence type="predicted"/>
<dbReference type="Proteomes" id="UP000294656">
    <property type="component" value="Unassembled WGS sequence"/>
</dbReference>
<dbReference type="FunFam" id="3.30.70.270:FF:000001">
    <property type="entry name" value="Diguanylate cyclase domain protein"/>
    <property type="match status" value="1"/>
</dbReference>
<dbReference type="InterPro" id="IPR000160">
    <property type="entry name" value="GGDEF_dom"/>
</dbReference>
<evidence type="ECO:0000313" key="6">
    <source>
        <dbReference type="Proteomes" id="UP000294656"/>
    </source>
</evidence>
<name>A0A4R6ME45_9GAMM</name>
<dbReference type="PANTHER" id="PTHR45138:SF24">
    <property type="entry name" value="DIGUANYLATE CYCLASE DGCC-RELATED"/>
    <property type="match status" value="1"/>
</dbReference>
<dbReference type="CDD" id="cd01949">
    <property type="entry name" value="GGDEF"/>
    <property type="match status" value="1"/>
</dbReference>
<keyword evidence="3" id="KW-1133">Transmembrane helix</keyword>
<accession>A0A4R6ME45</accession>
<evidence type="ECO:0000259" key="4">
    <source>
        <dbReference type="PROSITE" id="PS50887"/>
    </source>
</evidence>
<dbReference type="InterPro" id="IPR050469">
    <property type="entry name" value="Diguanylate_Cyclase"/>
</dbReference>